<keyword evidence="4" id="KW-0378">Hydrolase</keyword>
<comment type="caution">
    <text evidence="4">The sequence shown here is derived from an EMBL/GenBank/DDBJ whole genome shotgun (WGS) entry which is preliminary data.</text>
</comment>
<dbReference type="InterPro" id="IPR013780">
    <property type="entry name" value="Glyco_hydro_b"/>
</dbReference>
<dbReference type="Proteomes" id="UP001596147">
    <property type="component" value="Unassembled WGS sequence"/>
</dbReference>
<sequence length="539" mass="61574">MVLLLSLSFIGAMGGCDNQSKKVEPNNTTTSENEHKDDQHIDTTPKEISINIDRKHQEIDGFGASGAWAMDPIGSEWSDENKEKIADLLFSQDKGIGLSMWRFNIGAGSEETDQEIIKDRFRRAESFKSGKDEAYDWNKQAGQQWFLQAAKDRGVEEFIAFVNSPPVWMTKNGHGQPDPSIDGTNLKEEHFDDFAIFLADVLEHFEQEQLPFNYISPINEPTWDWNNAGQEGNRYNIEDMKNVVKALNSELQKRGLDTEIDVSEAVEYASLLDDDLYSELFGGHYSSGNASGAYPGKYREYIKEFLGDETIKEMIGNKISAHAYWSDHYSGDERLVPLRQKVRENLDRYDEDVKIWMSEYCILGDHGHGRDLSIQSALDVARLMHFDLVETQVSSWQWWLAMSPYNYKDGLLYTTYQKEGDQELIFESKLLWAFGNYSRFVRPGAYRVDLQGANDKDSLMGSAYYSEENNQLSIVFVNYSDETQPVNIHVDGIAKEVEHINFQAYITSETHNLEKISDFSTQETFQVPPRSVVTLVAKS</sequence>
<dbReference type="GO" id="GO:0016787">
    <property type="term" value="F:hydrolase activity"/>
    <property type="evidence" value="ECO:0007669"/>
    <property type="project" value="UniProtKB-KW"/>
</dbReference>
<dbReference type="Pfam" id="PF14587">
    <property type="entry name" value="Glyco_hydr_30_2"/>
    <property type="match status" value="1"/>
</dbReference>
<organism evidence="4 5">
    <name type="scientific">Lederbergia graminis</name>
    <dbReference type="NCBI Taxonomy" id="735518"/>
    <lineage>
        <taxon>Bacteria</taxon>
        <taxon>Bacillati</taxon>
        <taxon>Bacillota</taxon>
        <taxon>Bacilli</taxon>
        <taxon>Bacillales</taxon>
        <taxon>Bacillaceae</taxon>
        <taxon>Lederbergia</taxon>
    </lineage>
</organism>
<feature type="region of interest" description="Disordered" evidence="1">
    <location>
        <begin position="18"/>
        <end position="41"/>
    </location>
</feature>
<evidence type="ECO:0000313" key="5">
    <source>
        <dbReference type="Proteomes" id="UP001596147"/>
    </source>
</evidence>
<dbReference type="Gene3D" id="3.20.20.80">
    <property type="entry name" value="Glycosidases"/>
    <property type="match status" value="1"/>
</dbReference>
<evidence type="ECO:0000313" key="4">
    <source>
        <dbReference type="EMBL" id="MFC5465037.1"/>
    </source>
</evidence>
<feature type="domain" description="Glycosyl hydrolase family 30 beta sandwich" evidence="3">
    <location>
        <begin position="444"/>
        <end position="535"/>
    </location>
</feature>
<feature type="compositionally biased region" description="Basic and acidic residues" evidence="1">
    <location>
        <begin position="32"/>
        <end position="41"/>
    </location>
</feature>
<proteinExistence type="predicted"/>
<accession>A0ABW0LJF5</accession>
<keyword evidence="5" id="KW-1185">Reference proteome</keyword>
<dbReference type="InterPro" id="IPR033452">
    <property type="entry name" value="GH30_C"/>
</dbReference>
<evidence type="ECO:0000259" key="2">
    <source>
        <dbReference type="Pfam" id="PF14587"/>
    </source>
</evidence>
<dbReference type="PANTHER" id="PTHR42767:SF1">
    <property type="entry name" value="ENDO-BETA-1,6-GALACTANASE-LIKE DOMAIN-CONTAINING PROTEIN"/>
    <property type="match status" value="1"/>
</dbReference>
<dbReference type="Pfam" id="PF17189">
    <property type="entry name" value="Glyco_hydro_30C"/>
    <property type="match status" value="1"/>
</dbReference>
<dbReference type="Gene3D" id="2.60.40.1180">
    <property type="entry name" value="Golgi alpha-mannosidase II"/>
    <property type="match status" value="1"/>
</dbReference>
<feature type="domain" description="Endo-beta-1,6-galactanase-like" evidence="2">
    <location>
        <begin position="46"/>
        <end position="413"/>
    </location>
</feature>
<dbReference type="PANTHER" id="PTHR42767">
    <property type="entry name" value="ENDO-BETA-1,6-GALACTANASE"/>
    <property type="match status" value="1"/>
</dbReference>
<dbReference type="SUPFAM" id="SSF51011">
    <property type="entry name" value="Glycosyl hydrolase domain"/>
    <property type="match status" value="1"/>
</dbReference>
<dbReference type="InterPro" id="IPR017853">
    <property type="entry name" value="GH"/>
</dbReference>
<dbReference type="InterPro" id="IPR039743">
    <property type="entry name" value="6GAL/EXGAL"/>
</dbReference>
<evidence type="ECO:0000256" key="1">
    <source>
        <dbReference type="SAM" id="MobiDB-lite"/>
    </source>
</evidence>
<dbReference type="SUPFAM" id="SSF51445">
    <property type="entry name" value="(Trans)glycosidases"/>
    <property type="match status" value="1"/>
</dbReference>
<evidence type="ECO:0000259" key="3">
    <source>
        <dbReference type="Pfam" id="PF17189"/>
    </source>
</evidence>
<reference evidence="5" key="1">
    <citation type="journal article" date="2019" name="Int. J. Syst. Evol. Microbiol.">
        <title>The Global Catalogue of Microorganisms (GCM) 10K type strain sequencing project: providing services to taxonomists for standard genome sequencing and annotation.</title>
        <authorList>
            <consortium name="The Broad Institute Genomics Platform"/>
            <consortium name="The Broad Institute Genome Sequencing Center for Infectious Disease"/>
            <person name="Wu L."/>
            <person name="Ma J."/>
        </authorList>
    </citation>
    <scope>NUCLEOTIDE SEQUENCE [LARGE SCALE GENOMIC DNA]</scope>
    <source>
        <strain evidence="5">CGMCC 1.12237</strain>
    </source>
</reference>
<gene>
    <name evidence="4" type="ORF">ACFPM4_09750</name>
</gene>
<name>A0ABW0LJF5_9BACI</name>
<dbReference type="EMBL" id="JBHSMC010000013">
    <property type="protein sequence ID" value="MFC5465037.1"/>
    <property type="molecule type" value="Genomic_DNA"/>
</dbReference>
<dbReference type="RefSeq" id="WP_382350802.1">
    <property type="nucleotide sequence ID" value="NZ_JBHSMC010000013.1"/>
</dbReference>
<dbReference type="InterPro" id="IPR039514">
    <property type="entry name" value="6GAL-like"/>
</dbReference>
<protein>
    <submittedName>
        <fullName evidence="4">Glycoside hydrolase</fullName>
    </submittedName>
</protein>